<gene>
    <name evidence="1" type="ORF">BST99_00080</name>
</gene>
<dbReference type="AlphaFoldDB" id="A0A2S7T4G5"/>
<sequence>MISTLSLQAQADKPYITTMSKEVCACIGKIADDVSQEKFSTEYLNCFSKSLMAHSKEVQKHYSISNEADMNALGELMGFEMVKICPTSLLRGTEVMGQKNTSSSKVSKPKTVNLVTVGKTAPYDYMKVTDVFNDDYTTIVQIEFYSTNPINGTLHAPGGQYPYVLSDKFGNRFALKYQEGWRGPEAQGFGSISIPAYTERIIKLHFAKISNVENVYSLTEVGCAEAGGNCWNFYDIKVRKR</sequence>
<keyword evidence="2" id="KW-1185">Reference proteome</keyword>
<evidence type="ECO:0000313" key="2">
    <source>
        <dbReference type="Proteomes" id="UP000239366"/>
    </source>
</evidence>
<comment type="caution">
    <text evidence="1">The sequence shown here is derived from an EMBL/GenBank/DDBJ whole genome shotgun (WGS) entry which is preliminary data.</text>
</comment>
<organism evidence="1 2">
    <name type="scientific">Aureicoccus marinus</name>
    <dbReference type="NCBI Taxonomy" id="754435"/>
    <lineage>
        <taxon>Bacteria</taxon>
        <taxon>Pseudomonadati</taxon>
        <taxon>Bacteroidota</taxon>
        <taxon>Flavobacteriia</taxon>
        <taxon>Flavobacteriales</taxon>
        <taxon>Flavobacteriaceae</taxon>
        <taxon>Aureicoccus</taxon>
    </lineage>
</organism>
<name>A0A2S7T4G5_9FLAO</name>
<evidence type="ECO:0000313" key="1">
    <source>
        <dbReference type="EMBL" id="PQJ14356.1"/>
    </source>
</evidence>
<dbReference type="Proteomes" id="UP000239366">
    <property type="component" value="Unassembled WGS sequence"/>
</dbReference>
<reference evidence="2" key="1">
    <citation type="submission" date="2016-11" db="EMBL/GenBank/DDBJ databases">
        <title>Trade-off between light-utilization and light-protection in marine flavobacteria.</title>
        <authorList>
            <person name="Kumagai Y."/>
            <person name="Yoshizawa S."/>
            <person name="Kogure K."/>
        </authorList>
    </citation>
    <scope>NUCLEOTIDE SEQUENCE [LARGE SCALE GENOMIC DNA]</scope>
    <source>
        <strain evidence="2">SG-18</strain>
    </source>
</reference>
<accession>A0A2S7T4G5</accession>
<dbReference type="EMBL" id="MQVX01000001">
    <property type="protein sequence ID" value="PQJ14356.1"/>
    <property type="molecule type" value="Genomic_DNA"/>
</dbReference>
<proteinExistence type="predicted"/>
<protein>
    <submittedName>
        <fullName evidence="1">Uncharacterized protein</fullName>
    </submittedName>
</protein>